<gene>
    <name evidence="2" type="ORF">ABHF33_00430</name>
</gene>
<dbReference type="PANTHER" id="PTHR31876">
    <property type="entry name" value="COV-LIKE PROTEIN 1"/>
    <property type="match status" value="1"/>
</dbReference>
<sequence>MVKRSLKSVLSTWLAGLLALLPLMVTVSLLAWALNLLNSYIGPSSLVGRLFAFFGQSFVKNPVLQYLAGTLLLIGAIYLLGIVVQSRLKKPLAGLVDRTVRRIPVIGSLYNLADRFVGLLDQKQDADIGAMSPVWCVFGGDGIAVLALMPNPEPVDIEGREYQVILVPTAPVPIGGGLLYVPKEWIRPANIGVDKLTSIYVSMGITPPPNLAKMAQGQPVMVPQHKQAESQEINV</sequence>
<dbReference type="AlphaFoldDB" id="A0AAU7FA29"/>
<dbReference type="EMBL" id="CP157355">
    <property type="protein sequence ID" value="XBM00784.1"/>
    <property type="molecule type" value="Genomic_DNA"/>
</dbReference>
<keyword evidence="1" id="KW-0812">Transmembrane</keyword>
<organism evidence="2">
    <name type="scientific">Chitinibacter mangrovi</name>
    <dbReference type="NCBI Taxonomy" id="3153927"/>
    <lineage>
        <taxon>Bacteria</taxon>
        <taxon>Pseudomonadati</taxon>
        <taxon>Pseudomonadota</taxon>
        <taxon>Betaproteobacteria</taxon>
        <taxon>Neisseriales</taxon>
        <taxon>Chitinibacteraceae</taxon>
        <taxon>Chitinibacter</taxon>
    </lineage>
</organism>
<reference evidence="2" key="1">
    <citation type="submission" date="2024-05" db="EMBL/GenBank/DDBJ databases">
        <authorList>
            <person name="Yang L."/>
            <person name="Pan L."/>
        </authorList>
    </citation>
    <scope>NUCLEOTIDE SEQUENCE</scope>
    <source>
        <strain evidence="2">FCG-7</strain>
    </source>
</reference>
<keyword evidence="1" id="KW-0472">Membrane</keyword>
<evidence type="ECO:0000313" key="2">
    <source>
        <dbReference type="EMBL" id="XBM00784.1"/>
    </source>
</evidence>
<feature type="transmembrane region" description="Helical" evidence="1">
    <location>
        <begin position="63"/>
        <end position="84"/>
    </location>
</feature>
<evidence type="ECO:0000256" key="1">
    <source>
        <dbReference type="SAM" id="Phobius"/>
    </source>
</evidence>
<dbReference type="Pfam" id="PF04367">
    <property type="entry name" value="DUF502"/>
    <property type="match status" value="1"/>
</dbReference>
<accession>A0AAU7FA29</accession>
<keyword evidence="1" id="KW-1133">Transmembrane helix</keyword>
<protein>
    <submittedName>
        <fullName evidence="2">DUF502 domain-containing protein</fullName>
    </submittedName>
</protein>
<name>A0AAU7FA29_9NEIS</name>
<dbReference type="InterPro" id="IPR007462">
    <property type="entry name" value="COV1-like"/>
</dbReference>
<dbReference type="PANTHER" id="PTHR31876:SF26">
    <property type="entry name" value="PROTEIN LIKE COV 2"/>
    <property type="match status" value="1"/>
</dbReference>
<proteinExistence type="predicted"/>
<dbReference type="KEGG" id="cmav:ABHF33_00430"/>
<dbReference type="RefSeq" id="WP_348945116.1">
    <property type="nucleotide sequence ID" value="NZ_CP157355.1"/>
</dbReference>